<dbReference type="PANTHER" id="PTHR43377">
    <property type="entry name" value="BILIVERDIN REDUCTASE A"/>
    <property type="match status" value="1"/>
</dbReference>
<dbReference type="SUPFAM" id="SSF51735">
    <property type="entry name" value="NAD(P)-binding Rossmann-fold domains"/>
    <property type="match status" value="1"/>
</dbReference>
<dbReference type="Gene3D" id="3.40.50.720">
    <property type="entry name" value="NAD(P)-binding Rossmann-like Domain"/>
    <property type="match status" value="1"/>
</dbReference>
<gene>
    <name evidence="3" type="ORF">METZ01_LOCUS321544</name>
</gene>
<feature type="non-terminal residue" evidence="3">
    <location>
        <position position="1"/>
    </location>
</feature>
<accession>A0A382P781</accession>
<dbReference type="InterPro" id="IPR051450">
    <property type="entry name" value="Gfo/Idh/MocA_Oxidoreductases"/>
</dbReference>
<feature type="domain" description="GFO/IDH/MocA-like oxidoreductase" evidence="2">
    <location>
        <begin position="125"/>
        <end position="239"/>
    </location>
</feature>
<dbReference type="SUPFAM" id="SSF55347">
    <property type="entry name" value="Glyceraldehyde-3-phosphate dehydrogenase-like, C-terminal domain"/>
    <property type="match status" value="1"/>
</dbReference>
<dbReference type="InterPro" id="IPR036291">
    <property type="entry name" value="NAD(P)-bd_dom_sf"/>
</dbReference>
<dbReference type="AlphaFoldDB" id="A0A382P781"/>
<dbReference type="Pfam" id="PF22725">
    <property type="entry name" value="GFO_IDH_MocA_C3"/>
    <property type="match status" value="1"/>
</dbReference>
<feature type="domain" description="Gfo/Idh/MocA-like oxidoreductase N-terminal" evidence="1">
    <location>
        <begin position="13"/>
        <end position="117"/>
    </location>
</feature>
<dbReference type="Pfam" id="PF01408">
    <property type="entry name" value="GFO_IDH_MocA"/>
    <property type="match status" value="1"/>
</dbReference>
<evidence type="ECO:0000259" key="2">
    <source>
        <dbReference type="Pfam" id="PF22725"/>
    </source>
</evidence>
<dbReference type="InterPro" id="IPR055170">
    <property type="entry name" value="GFO_IDH_MocA-like_dom"/>
</dbReference>
<sequence length="326" mass="36373">KDKLRGKPCTHAGGFNALSNAKIVAGCDIDRSRLNTFGMHWNVDHLYEDYQEMLHQEKLDVVCIATWTNLHAQMVLDAARSGAKAIFCEKPIALNPHDGRKMVRFCKKRNIPLIINHERRWDSYYQKAHQLINSGKIGEVRTIIGNALSSMPSRHPIQTHGGGALFHDGTHLTDLLSYFGGPVEWVSGHEIRPYGKKYIEETACGMIGFRSGALGFIEGGGSRKYFNFEMDIQGSKGRLLIGNGGRKLYLSKRSKRFSGFQELEQVSFPEPKKTISPFEGGARETLKCIQTGKDGMSNGTDGLKALDLIFGIYRSAQLKGKKINIK</sequence>
<organism evidence="3">
    <name type="scientific">marine metagenome</name>
    <dbReference type="NCBI Taxonomy" id="408172"/>
    <lineage>
        <taxon>unclassified sequences</taxon>
        <taxon>metagenomes</taxon>
        <taxon>ecological metagenomes</taxon>
    </lineage>
</organism>
<protein>
    <recommendedName>
        <fullName evidence="4">Gfo/Idh/MocA-like oxidoreductase N-terminal domain-containing protein</fullName>
    </recommendedName>
</protein>
<dbReference type="PANTHER" id="PTHR43377:SF1">
    <property type="entry name" value="BILIVERDIN REDUCTASE A"/>
    <property type="match status" value="1"/>
</dbReference>
<evidence type="ECO:0000313" key="3">
    <source>
        <dbReference type="EMBL" id="SVC68690.1"/>
    </source>
</evidence>
<reference evidence="3" key="1">
    <citation type="submission" date="2018-05" db="EMBL/GenBank/DDBJ databases">
        <authorList>
            <person name="Lanie J.A."/>
            <person name="Ng W.-L."/>
            <person name="Kazmierczak K.M."/>
            <person name="Andrzejewski T.M."/>
            <person name="Davidsen T.M."/>
            <person name="Wayne K.J."/>
            <person name="Tettelin H."/>
            <person name="Glass J.I."/>
            <person name="Rusch D."/>
            <person name="Podicherti R."/>
            <person name="Tsui H.-C.T."/>
            <person name="Winkler M.E."/>
        </authorList>
    </citation>
    <scope>NUCLEOTIDE SEQUENCE</scope>
</reference>
<proteinExistence type="predicted"/>
<dbReference type="EMBL" id="UINC01105051">
    <property type="protein sequence ID" value="SVC68690.1"/>
    <property type="molecule type" value="Genomic_DNA"/>
</dbReference>
<evidence type="ECO:0000259" key="1">
    <source>
        <dbReference type="Pfam" id="PF01408"/>
    </source>
</evidence>
<dbReference type="GO" id="GO:0000166">
    <property type="term" value="F:nucleotide binding"/>
    <property type="evidence" value="ECO:0007669"/>
    <property type="project" value="InterPro"/>
</dbReference>
<dbReference type="Gene3D" id="3.30.360.10">
    <property type="entry name" value="Dihydrodipicolinate Reductase, domain 2"/>
    <property type="match status" value="1"/>
</dbReference>
<name>A0A382P781_9ZZZZ</name>
<evidence type="ECO:0008006" key="4">
    <source>
        <dbReference type="Google" id="ProtNLM"/>
    </source>
</evidence>
<dbReference type="InterPro" id="IPR000683">
    <property type="entry name" value="Gfo/Idh/MocA-like_OxRdtase_N"/>
</dbReference>